<comment type="subcellular location">
    <subcellularLocation>
        <location evidence="1 5">Secreted</location>
    </subcellularLocation>
</comment>
<dbReference type="EnsemblProtists" id="Phyra83274">
    <property type="protein sequence ID" value="Phyra83274"/>
    <property type="gene ID" value="Phyra83274"/>
</dbReference>
<reference evidence="8" key="1">
    <citation type="journal article" date="2006" name="Science">
        <title>Phytophthora genome sequences uncover evolutionary origins and mechanisms of pathogenesis.</title>
        <authorList>
            <person name="Tyler B.M."/>
            <person name="Tripathy S."/>
            <person name="Zhang X."/>
            <person name="Dehal P."/>
            <person name="Jiang R.H."/>
            <person name="Aerts A."/>
            <person name="Arredondo F.D."/>
            <person name="Baxter L."/>
            <person name="Bensasson D."/>
            <person name="Beynon J.L."/>
            <person name="Chapman J."/>
            <person name="Damasceno C.M."/>
            <person name="Dorrance A.E."/>
            <person name="Dou D."/>
            <person name="Dickerman A.W."/>
            <person name="Dubchak I.L."/>
            <person name="Garbelotto M."/>
            <person name="Gijzen M."/>
            <person name="Gordon S.G."/>
            <person name="Govers F."/>
            <person name="Grunwald N.J."/>
            <person name="Huang W."/>
            <person name="Ivors K.L."/>
            <person name="Jones R.W."/>
            <person name="Kamoun S."/>
            <person name="Krampis K."/>
            <person name="Lamour K.H."/>
            <person name="Lee M.K."/>
            <person name="McDonald W.H."/>
            <person name="Medina M."/>
            <person name="Meijer H.J."/>
            <person name="Nordberg E.K."/>
            <person name="Maclean D.J."/>
            <person name="Ospina-Giraldo M.D."/>
            <person name="Morris P.F."/>
            <person name="Phuntumart V."/>
            <person name="Putnam N.H."/>
            <person name="Rash S."/>
            <person name="Rose J.K."/>
            <person name="Sakihama Y."/>
            <person name="Salamov A.A."/>
            <person name="Savidor A."/>
            <person name="Scheuring C.F."/>
            <person name="Smith B.M."/>
            <person name="Sobral B.W."/>
            <person name="Terry A."/>
            <person name="Torto-Alalibo T.A."/>
            <person name="Win J."/>
            <person name="Xu Z."/>
            <person name="Zhang H."/>
            <person name="Grigoriev I.V."/>
            <person name="Rokhsar D.S."/>
            <person name="Boore J.L."/>
        </authorList>
    </citation>
    <scope>NUCLEOTIDE SEQUENCE [LARGE SCALE GENOMIC DNA]</scope>
    <source>
        <strain evidence="8">Pr102</strain>
    </source>
</reference>
<dbReference type="eggNOG" id="ENOG502R7VT">
    <property type="taxonomic scope" value="Eukaryota"/>
</dbReference>
<evidence type="ECO:0000256" key="3">
    <source>
        <dbReference type="ARBA" id="ARBA00022525"/>
    </source>
</evidence>
<sequence length="323" mass="35525">MRACLVLLAAAFANSNVTLAGPVSGPSTASTLVNDFQPEGSSKRFLRSYDMSDLNVNEGAGEEERGIDLTKLDDVINVVKGDKVMDAAKLDDVINAAKTKKVIDAAKVDDVINTANADKVIDAAKANKVIDAAKADKVIDAAKADDVIDEAKLDDLLKPDKIALALKDPDEEMALFAQWHQTEELSTAILKRLHANGGFFKNMDIIFRYNGYRTRFAYNQQLTPWLDTKTLDATLNALQNHGTKKMTEQFDVWLKDRRTKRQIADALKPHPKIAKKYKALETHYGHFVDFQPIKAKRAAAEKAKKAAEEAAEAKKAAEVVEAS</sequence>
<comment type="domain">
    <text evidence="5">The RxLR-dEER motif acts to carry the protein into the host cell cytoplasm through binding to cell surface phosphatidylinositol-3-phosphate.</text>
</comment>
<dbReference type="VEuPathDB" id="FungiDB:KRP23_4839"/>
<evidence type="ECO:0000313" key="7">
    <source>
        <dbReference type="EnsemblProtists" id="Phyra83274"/>
    </source>
</evidence>
<dbReference type="InterPro" id="IPR031825">
    <property type="entry name" value="RXLR"/>
</dbReference>
<dbReference type="HOGENOM" id="CLU_1043806_0_0_1"/>
<keyword evidence="8" id="KW-1185">Reference proteome</keyword>
<evidence type="ECO:0000256" key="4">
    <source>
        <dbReference type="ARBA" id="ARBA00022729"/>
    </source>
</evidence>
<organism evidence="7 8">
    <name type="scientific">Phytophthora ramorum</name>
    <name type="common">Sudden oak death agent</name>
    <dbReference type="NCBI Taxonomy" id="164328"/>
    <lineage>
        <taxon>Eukaryota</taxon>
        <taxon>Sar</taxon>
        <taxon>Stramenopiles</taxon>
        <taxon>Oomycota</taxon>
        <taxon>Peronosporomycetes</taxon>
        <taxon>Peronosporales</taxon>
        <taxon>Peronosporaceae</taxon>
        <taxon>Phytophthora</taxon>
    </lineage>
</organism>
<dbReference type="VEuPathDB" id="FungiDB:KRP22_8398"/>
<reference evidence="7" key="2">
    <citation type="submission" date="2015-06" db="UniProtKB">
        <authorList>
            <consortium name="EnsemblProtists"/>
        </authorList>
    </citation>
    <scope>IDENTIFICATION</scope>
    <source>
        <strain evidence="7">Pr102</strain>
    </source>
</reference>
<keyword evidence="4 5" id="KW-0732">Signal</keyword>
<feature type="chain" id="PRO_5003587982" description="RxLR effector protein" evidence="5">
    <location>
        <begin position="21"/>
        <end position="323"/>
    </location>
</feature>
<keyword evidence="6" id="KW-0175">Coiled coil</keyword>
<protein>
    <recommendedName>
        <fullName evidence="5">RxLR effector protein</fullName>
    </recommendedName>
</protein>
<feature type="signal peptide" evidence="5">
    <location>
        <begin position="1"/>
        <end position="20"/>
    </location>
</feature>
<evidence type="ECO:0000256" key="5">
    <source>
        <dbReference type="RuleBase" id="RU367124"/>
    </source>
</evidence>
<comment type="similarity">
    <text evidence="2 5">Belongs to the RxLR effector family.</text>
</comment>
<accession>H3GZM8</accession>
<proteinExistence type="inferred from homology"/>
<keyword evidence="3 5" id="KW-0964">Secreted</keyword>
<dbReference type="EMBL" id="DS566082">
    <property type="status" value="NOT_ANNOTATED_CDS"/>
    <property type="molecule type" value="Genomic_DNA"/>
</dbReference>
<dbReference type="AlphaFoldDB" id="H3GZM8"/>
<evidence type="ECO:0000313" key="8">
    <source>
        <dbReference type="Proteomes" id="UP000005238"/>
    </source>
</evidence>
<feature type="coiled-coil region" evidence="6">
    <location>
        <begin position="293"/>
        <end position="323"/>
    </location>
</feature>
<comment type="function">
    <text evidence="5">Effector that suppresses plant defense responses during pathogen infection.</text>
</comment>
<evidence type="ECO:0000256" key="6">
    <source>
        <dbReference type="SAM" id="Coils"/>
    </source>
</evidence>
<dbReference type="InParanoid" id="H3GZM8"/>
<dbReference type="Pfam" id="PF16810">
    <property type="entry name" value="RXLR"/>
    <property type="match status" value="1"/>
</dbReference>
<evidence type="ECO:0000256" key="2">
    <source>
        <dbReference type="ARBA" id="ARBA00010400"/>
    </source>
</evidence>
<evidence type="ECO:0000256" key="1">
    <source>
        <dbReference type="ARBA" id="ARBA00004613"/>
    </source>
</evidence>
<dbReference type="Proteomes" id="UP000005238">
    <property type="component" value="Unassembled WGS sequence"/>
</dbReference>
<name>H3GZM8_PHYRM</name>